<dbReference type="Pfam" id="PF03167">
    <property type="entry name" value="UDG"/>
    <property type="match status" value="1"/>
</dbReference>
<dbReference type="EC" id="3.2.2.27" evidence="3"/>
<evidence type="ECO:0000256" key="5">
    <source>
        <dbReference type="ARBA" id="ARBA00022485"/>
    </source>
</evidence>
<dbReference type="SMART" id="SM00987">
    <property type="entry name" value="UreE_C"/>
    <property type="match status" value="1"/>
</dbReference>
<keyword evidence="8 13" id="KW-0378">Hydrolase</keyword>
<protein>
    <recommendedName>
        <fullName evidence="4">Type-4 uracil-DNA glycosylase</fullName>
        <ecNumber evidence="3">3.2.2.27</ecNumber>
    </recommendedName>
</protein>
<keyword evidence="11" id="KW-0234">DNA repair</keyword>
<feature type="domain" description="Uracil-DNA glycosylase-like" evidence="12">
    <location>
        <begin position="47"/>
        <end position="201"/>
    </location>
</feature>
<dbReference type="CDD" id="cd10030">
    <property type="entry name" value="UDG-F4_TTUDGA_SPO1dp_like"/>
    <property type="match status" value="1"/>
</dbReference>
<evidence type="ECO:0000256" key="2">
    <source>
        <dbReference type="ARBA" id="ARBA00006521"/>
    </source>
</evidence>
<dbReference type="SMART" id="SM00986">
    <property type="entry name" value="UDG"/>
    <property type="match status" value="1"/>
</dbReference>
<evidence type="ECO:0000256" key="10">
    <source>
        <dbReference type="ARBA" id="ARBA00023014"/>
    </source>
</evidence>
<reference evidence="13" key="1">
    <citation type="submission" date="2020-06" db="EMBL/GenBank/DDBJ databases">
        <title>Unique genomic features of the anaerobic methanotrophic archaea.</title>
        <authorList>
            <person name="Chadwick G.L."/>
            <person name="Skennerton C.T."/>
            <person name="Laso-Perez R."/>
            <person name="Leu A.O."/>
            <person name="Speth D.R."/>
            <person name="Yu H."/>
            <person name="Morgan-Lang C."/>
            <person name="Hatzenpichler R."/>
            <person name="Goudeau D."/>
            <person name="Malmstrom R."/>
            <person name="Brazelton W.J."/>
            <person name="Woyke T."/>
            <person name="Hallam S.J."/>
            <person name="Tyson G.W."/>
            <person name="Wegener G."/>
            <person name="Boetius A."/>
            <person name="Orphan V."/>
        </authorList>
    </citation>
    <scope>NUCLEOTIDE SEQUENCE</scope>
</reference>
<comment type="similarity">
    <text evidence="2">Belongs to the uracil-DNA glycosylase (UDG) superfamily. Type 4 (UDGa) family.</text>
</comment>
<dbReference type="InterPro" id="IPR005122">
    <property type="entry name" value="Uracil-DNA_glycosylase-like"/>
</dbReference>
<proteinExistence type="inferred from homology"/>
<accession>A0A7G9YS83</accession>
<evidence type="ECO:0000313" key="13">
    <source>
        <dbReference type="EMBL" id="QNO50867.1"/>
    </source>
</evidence>
<evidence type="ECO:0000256" key="11">
    <source>
        <dbReference type="ARBA" id="ARBA00023204"/>
    </source>
</evidence>
<keyword evidence="6" id="KW-0479">Metal-binding</keyword>
<dbReference type="GO" id="GO:0004844">
    <property type="term" value="F:uracil DNA N-glycosylase activity"/>
    <property type="evidence" value="ECO:0007669"/>
    <property type="project" value="UniProtKB-EC"/>
</dbReference>
<dbReference type="GO" id="GO:0006281">
    <property type="term" value="P:DNA repair"/>
    <property type="evidence" value="ECO:0007669"/>
    <property type="project" value="UniProtKB-KW"/>
</dbReference>
<keyword evidence="5" id="KW-0004">4Fe-4S</keyword>
<dbReference type="InterPro" id="IPR051536">
    <property type="entry name" value="UDG_Type-4/5"/>
</dbReference>
<evidence type="ECO:0000256" key="1">
    <source>
        <dbReference type="ARBA" id="ARBA00001400"/>
    </source>
</evidence>
<dbReference type="AlphaFoldDB" id="A0A7G9YS83"/>
<dbReference type="InterPro" id="IPR036895">
    <property type="entry name" value="Uracil-DNA_glycosylase-like_sf"/>
</dbReference>
<evidence type="ECO:0000256" key="9">
    <source>
        <dbReference type="ARBA" id="ARBA00023004"/>
    </source>
</evidence>
<keyword evidence="10" id="KW-0411">Iron-sulfur</keyword>
<keyword evidence="9" id="KW-0408">Iron</keyword>
<dbReference type="SUPFAM" id="SSF52141">
    <property type="entry name" value="Uracil-DNA glycosylase-like"/>
    <property type="match status" value="1"/>
</dbReference>
<evidence type="ECO:0000256" key="3">
    <source>
        <dbReference type="ARBA" id="ARBA00012030"/>
    </source>
</evidence>
<gene>
    <name evidence="13" type="primary">udg1</name>
    <name evidence="13" type="ORF">CGMOHENL_00010</name>
</gene>
<evidence type="ECO:0000256" key="8">
    <source>
        <dbReference type="ARBA" id="ARBA00022801"/>
    </source>
</evidence>
<keyword evidence="13" id="KW-0326">Glycosidase</keyword>
<sequence length="207" mass="22595">MIKGSGVVIKPAKRIVDEITGAMKKLEEEIKKCRRCELWKTRTKPVVGEGSLSAKLMLVGEAPGYYEDLKGIPFVGKAGKVLDELLGSVGLGRSDVYIANMLKCRPPGNRNPATEELKACTPYLDAQIEIIEPAVIATLGNFSLGYIFDKFGLKKDKISKLHGKVFKISTIVGIKKVVALYHPAVATYNPGMKGILTDDFKVLARCL</sequence>
<comment type="catalytic activity">
    <reaction evidence="1">
        <text>Hydrolyzes single-stranded DNA or mismatched double-stranded DNA and polynucleotides, releasing free uracil.</text>
        <dbReference type="EC" id="3.2.2.27"/>
    </reaction>
</comment>
<dbReference type="PANTHER" id="PTHR33693">
    <property type="entry name" value="TYPE-5 URACIL-DNA GLYCOSYLASE"/>
    <property type="match status" value="1"/>
</dbReference>
<dbReference type="InterPro" id="IPR005273">
    <property type="entry name" value="Ura-DNA_glyco_family4"/>
</dbReference>
<dbReference type="Gene3D" id="3.40.470.10">
    <property type="entry name" value="Uracil-DNA glycosylase-like domain"/>
    <property type="match status" value="1"/>
</dbReference>
<name>A0A7G9YS83_9EURY</name>
<evidence type="ECO:0000256" key="4">
    <source>
        <dbReference type="ARBA" id="ARBA00019403"/>
    </source>
</evidence>
<dbReference type="GO" id="GO:0051539">
    <property type="term" value="F:4 iron, 4 sulfur cluster binding"/>
    <property type="evidence" value="ECO:0007669"/>
    <property type="project" value="UniProtKB-KW"/>
</dbReference>
<keyword evidence="7" id="KW-0227">DNA damage</keyword>
<evidence type="ECO:0000259" key="12">
    <source>
        <dbReference type="SMART" id="SM00986"/>
    </source>
</evidence>
<organism evidence="13">
    <name type="scientific">Candidatus Methanophagaceae archaeon ANME-1 ERB6</name>
    <dbReference type="NCBI Taxonomy" id="2759912"/>
    <lineage>
        <taxon>Archaea</taxon>
        <taxon>Methanobacteriati</taxon>
        <taxon>Methanobacteriota</taxon>
        <taxon>Stenosarchaea group</taxon>
        <taxon>Methanomicrobia</taxon>
        <taxon>Candidatus Methanophagales</taxon>
        <taxon>Candidatus Methanophagaceae</taxon>
    </lineage>
</organism>
<evidence type="ECO:0000256" key="6">
    <source>
        <dbReference type="ARBA" id="ARBA00022723"/>
    </source>
</evidence>
<dbReference type="NCBIfam" id="TIGR00758">
    <property type="entry name" value="UDG_fam4"/>
    <property type="match status" value="1"/>
</dbReference>
<dbReference type="GO" id="GO:0046872">
    <property type="term" value="F:metal ion binding"/>
    <property type="evidence" value="ECO:0007669"/>
    <property type="project" value="UniProtKB-KW"/>
</dbReference>
<dbReference type="PANTHER" id="PTHR33693:SF1">
    <property type="entry name" value="TYPE-4 URACIL-DNA GLYCOSYLASE"/>
    <property type="match status" value="1"/>
</dbReference>
<dbReference type="EMBL" id="MT631454">
    <property type="protein sequence ID" value="QNO50867.1"/>
    <property type="molecule type" value="Genomic_DNA"/>
</dbReference>
<evidence type="ECO:0000256" key="7">
    <source>
        <dbReference type="ARBA" id="ARBA00022763"/>
    </source>
</evidence>